<dbReference type="AlphaFoldDB" id="G8ZZN9"/>
<keyword evidence="4" id="KW-1185">Reference proteome</keyword>
<evidence type="ECO:0000313" key="3">
    <source>
        <dbReference type="EMBL" id="CCE94083.1"/>
    </source>
</evidence>
<dbReference type="GeneID" id="11501247"/>
<evidence type="ECO:0000256" key="1">
    <source>
        <dbReference type="SAM" id="Coils"/>
    </source>
</evidence>
<dbReference type="InterPro" id="IPR027267">
    <property type="entry name" value="AH/BAR_dom_sf"/>
</dbReference>
<dbReference type="CDD" id="cd07600">
    <property type="entry name" value="BAR_Gvp36"/>
    <property type="match status" value="1"/>
</dbReference>
<protein>
    <recommendedName>
        <fullName evidence="5">BAR domain-containing protein</fullName>
    </recommendedName>
</protein>
<feature type="region of interest" description="Disordered" evidence="2">
    <location>
        <begin position="305"/>
        <end position="338"/>
    </location>
</feature>
<name>G8ZZN9_TORDE</name>
<dbReference type="SUPFAM" id="SSF103657">
    <property type="entry name" value="BAR/IMD domain-like"/>
    <property type="match status" value="1"/>
</dbReference>
<dbReference type="KEGG" id="tdl:TDEL_0H02240"/>
<keyword evidence="1" id="KW-0175">Coiled coil</keyword>
<dbReference type="Pfam" id="PF10455">
    <property type="entry name" value="BAR_2"/>
    <property type="match status" value="1"/>
</dbReference>
<feature type="compositionally biased region" description="Basic and acidic residues" evidence="2">
    <location>
        <begin position="328"/>
        <end position="338"/>
    </location>
</feature>
<feature type="coiled-coil region" evidence="1">
    <location>
        <begin position="195"/>
        <end position="265"/>
    </location>
</feature>
<accession>G8ZZN9</accession>
<dbReference type="OrthoDB" id="5549748at2759"/>
<dbReference type="EMBL" id="HE616749">
    <property type="protein sequence ID" value="CCE94083.1"/>
    <property type="molecule type" value="Genomic_DNA"/>
</dbReference>
<evidence type="ECO:0000313" key="4">
    <source>
        <dbReference type="Proteomes" id="UP000005627"/>
    </source>
</evidence>
<dbReference type="FunCoup" id="G8ZZN9">
    <property type="interactions" value="90"/>
</dbReference>
<evidence type="ECO:0000256" key="2">
    <source>
        <dbReference type="SAM" id="MobiDB-lite"/>
    </source>
</evidence>
<organism evidence="3 4">
    <name type="scientific">Torulaspora delbrueckii</name>
    <name type="common">Yeast</name>
    <name type="synonym">Candida colliculosa</name>
    <dbReference type="NCBI Taxonomy" id="4950"/>
    <lineage>
        <taxon>Eukaryota</taxon>
        <taxon>Fungi</taxon>
        <taxon>Dikarya</taxon>
        <taxon>Ascomycota</taxon>
        <taxon>Saccharomycotina</taxon>
        <taxon>Saccharomycetes</taxon>
        <taxon>Saccharomycetales</taxon>
        <taxon>Saccharomycetaceae</taxon>
        <taxon>Torulaspora</taxon>
    </lineage>
</organism>
<dbReference type="Proteomes" id="UP000005627">
    <property type="component" value="Chromosome 8"/>
</dbReference>
<dbReference type="InterPro" id="IPR018859">
    <property type="entry name" value="BAR_dom-cont"/>
</dbReference>
<evidence type="ECO:0008006" key="5">
    <source>
        <dbReference type="Google" id="ProtNLM"/>
    </source>
</evidence>
<dbReference type="Gene3D" id="1.20.1270.60">
    <property type="entry name" value="Arfaptin homology (AH) domain/BAR domain"/>
    <property type="match status" value="1"/>
</dbReference>
<proteinExistence type="predicted"/>
<dbReference type="InParanoid" id="G8ZZN9"/>
<dbReference type="eggNOG" id="ENOG502QQ2V">
    <property type="taxonomic scope" value="Eukaryota"/>
</dbReference>
<sequence length="338" mass="38142">MSTFNNFTNSLNQKFQELSTAVSQRTQEISTNLPSLTQSTQRLVQERLGQVTDISQLPREYLELERKVDTIKLIYENFLHVTSIYENESYDYPKYVTESVNDFSKIVAHKVQELSHASSASEAQNILITPTPAKEPRTLNYALSKVSLISSEYLNHIGDHDEAQVASVLLKYSDLQAKVAQARLQQDTMIQTRFNKQLKDNLEHNFKKAQKARKDVEYKRLQYDVARSNLAQAKPEKEASLRVQMETLEDQFAQATEDATIIMQEVLSNAKFTEEIKEMANAQLTYHQTSASLIEEFVAGFDTSLPASGSGATSKKVEPSEADDEDDAVKVDADDVEA</sequence>
<dbReference type="HOGENOM" id="CLU_059017_0_0_1"/>
<reference evidence="3 4" key="1">
    <citation type="journal article" date="2011" name="Proc. Natl. Acad. Sci. U.S.A.">
        <title>Evolutionary erosion of yeast sex chromosomes by mating-type switching accidents.</title>
        <authorList>
            <person name="Gordon J.L."/>
            <person name="Armisen D."/>
            <person name="Proux-Wera E."/>
            <person name="Oheigeartaigh S.S."/>
            <person name="Byrne K.P."/>
            <person name="Wolfe K.H."/>
        </authorList>
    </citation>
    <scope>NUCLEOTIDE SEQUENCE [LARGE SCALE GENOMIC DNA]</scope>
    <source>
        <strain evidence="4">ATCC 10662 / CBS 1146 / NBRC 0425 / NCYC 2629 / NRRL Y-866</strain>
    </source>
</reference>
<dbReference type="RefSeq" id="XP_003683294.1">
    <property type="nucleotide sequence ID" value="XM_003683246.1"/>
</dbReference>
<gene>
    <name evidence="3" type="primary">TDEL0H02240</name>
    <name evidence="3" type="ORF">TDEL_0H02240</name>
</gene>